<evidence type="ECO:0000313" key="4">
    <source>
        <dbReference type="Proteomes" id="UP000738359"/>
    </source>
</evidence>
<dbReference type="EMBL" id="JAAAHY010001818">
    <property type="protein sequence ID" value="KAF9946587.1"/>
    <property type="molecule type" value="Genomic_DNA"/>
</dbReference>
<organism evidence="3 4">
    <name type="scientific">Mortierella alpina</name>
    <name type="common">Oleaginous fungus</name>
    <name type="synonym">Mortierella renispora</name>
    <dbReference type="NCBI Taxonomy" id="64518"/>
    <lineage>
        <taxon>Eukaryota</taxon>
        <taxon>Fungi</taxon>
        <taxon>Fungi incertae sedis</taxon>
        <taxon>Mucoromycota</taxon>
        <taxon>Mortierellomycotina</taxon>
        <taxon>Mortierellomycetes</taxon>
        <taxon>Mortierellales</taxon>
        <taxon>Mortierellaceae</taxon>
        <taxon>Mortierella</taxon>
    </lineage>
</organism>
<dbReference type="InterPro" id="IPR001849">
    <property type="entry name" value="PH_domain"/>
</dbReference>
<dbReference type="OrthoDB" id="2157641at2759"/>
<feature type="region of interest" description="Disordered" evidence="1">
    <location>
        <begin position="319"/>
        <end position="380"/>
    </location>
</feature>
<feature type="compositionally biased region" description="Low complexity" evidence="1">
    <location>
        <begin position="293"/>
        <end position="307"/>
    </location>
</feature>
<feature type="compositionally biased region" description="Low complexity" evidence="1">
    <location>
        <begin position="355"/>
        <end position="365"/>
    </location>
</feature>
<protein>
    <recommendedName>
        <fullName evidence="2">PH domain-containing protein</fullName>
    </recommendedName>
</protein>
<gene>
    <name evidence="3" type="ORF">BGZ70_003143</name>
</gene>
<dbReference type="Gene3D" id="2.30.29.30">
    <property type="entry name" value="Pleckstrin-homology domain (PH domain)/Phosphotyrosine-binding domain (PTB)"/>
    <property type="match status" value="1"/>
</dbReference>
<accession>A0A9P6ISW3</accession>
<dbReference type="InterPro" id="IPR011993">
    <property type="entry name" value="PH-like_dom_sf"/>
</dbReference>
<dbReference type="InterPro" id="IPR041681">
    <property type="entry name" value="PH_9"/>
</dbReference>
<keyword evidence="4" id="KW-1185">Reference proteome</keyword>
<feature type="compositionally biased region" description="Polar residues" evidence="1">
    <location>
        <begin position="280"/>
        <end position="290"/>
    </location>
</feature>
<dbReference type="Pfam" id="PF15410">
    <property type="entry name" value="PH_9"/>
    <property type="match status" value="1"/>
</dbReference>
<reference evidence="3" key="1">
    <citation type="journal article" date="2020" name="Fungal Divers.">
        <title>Resolving the Mortierellaceae phylogeny through synthesis of multi-gene phylogenetics and phylogenomics.</title>
        <authorList>
            <person name="Vandepol N."/>
            <person name="Liber J."/>
            <person name="Desiro A."/>
            <person name="Na H."/>
            <person name="Kennedy M."/>
            <person name="Barry K."/>
            <person name="Grigoriev I.V."/>
            <person name="Miller A.N."/>
            <person name="O'Donnell K."/>
            <person name="Stajich J.E."/>
            <person name="Bonito G."/>
        </authorList>
    </citation>
    <scope>NUCLEOTIDE SEQUENCE</scope>
    <source>
        <strain evidence="3">CK1249</strain>
    </source>
</reference>
<evidence type="ECO:0000259" key="2">
    <source>
        <dbReference type="PROSITE" id="PS50003"/>
    </source>
</evidence>
<sequence length="553" mass="60764">MTLSTANSTTATTPSASLNSLASLQSIVHTNPAVGQEDALQKASSLNYPLGPQQYRAQLPQDMQELKEDLHLQHLGSRYRMEGILWRKHLLERSDKKAQHRAWRQLLVVLDQEQGTLSMFRSDGTLPQIQPPQPPQQAHHHQGHYQQHTPTALSNISFADTMAYPAPPVADTSSSITNDPGVPLFDEIPLQHTITNILPPPGYSSSRKHVFAVQLYSGAVYLFQAKTPQECEAWARTCNYWAARTSKEPLAGGVVNMEYGWGRALDLVALSSQEDEQHDTSGSSMTNVDSIDSPLPLNSNASTSNASTSNVSIMSAAHTGTDYLNHPPSSSGSGARTGYFGGDASHRVRSASIKSGTRGSTSSTSGMGGGGVGINTGGPSNAPLGDRITLFDWTAPMPAMSRSLLSEEDQMLGLRRYVAGLESEMEAHQEHRSPMTRLFPFKSHNYAKAFNNWERRSQHLLKEMIKYQIYVECLEQSLFHFQQMLQDLGIDRLLLNQEEVEEKKAVKAPSEGDGVVPPQRLLDQIEENECPRDSVEAELERLVVHEGLASAIS</sequence>
<feature type="region of interest" description="Disordered" evidence="1">
    <location>
        <begin position="272"/>
        <end position="307"/>
    </location>
</feature>
<dbReference type="PROSITE" id="PS50003">
    <property type="entry name" value="PH_DOMAIN"/>
    <property type="match status" value="1"/>
</dbReference>
<comment type="caution">
    <text evidence="3">The sequence shown here is derived from an EMBL/GenBank/DDBJ whole genome shotgun (WGS) entry which is preliminary data.</text>
</comment>
<dbReference type="SMART" id="SM00233">
    <property type="entry name" value="PH"/>
    <property type="match status" value="1"/>
</dbReference>
<proteinExistence type="predicted"/>
<feature type="compositionally biased region" description="Gly residues" evidence="1">
    <location>
        <begin position="366"/>
        <end position="376"/>
    </location>
</feature>
<evidence type="ECO:0000313" key="3">
    <source>
        <dbReference type="EMBL" id="KAF9946587.1"/>
    </source>
</evidence>
<feature type="region of interest" description="Disordered" evidence="1">
    <location>
        <begin position="125"/>
        <end position="148"/>
    </location>
</feature>
<dbReference type="SUPFAM" id="SSF50729">
    <property type="entry name" value="PH domain-like"/>
    <property type="match status" value="1"/>
</dbReference>
<evidence type="ECO:0000256" key="1">
    <source>
        <dbReference type="SAM" id="MobiDB-lite"/>
    </source>
</evidence>
<feature type="domain" description="PH" evidence="2">
    <location>
        <begin position="78"/>
        <end position="243"/>
    </location>
</feature>
<dbReference type="AlphaFoldDB" id="A0A9P6ISW3"/>
<dbReference type="Proteomes" id="UP000738359">
    <property type="component" value="Unassembled WGS sequence"/>
</dbReference>
<name>A0A9P6ISW3_MORAP</name>